<keyword evidence="5" id="KW-1185">Reference proteome</keyword>
<dbReference type="EMBL" id="JBIALX010000015">
    <property type="protein sequence ID" value="MFF0457375.1"/>
    <property type="molecule type" value="Genomic_DNA"/>
</dbReference>
<dbReference type="PANTHER" id="PTHR46797:SF1">
    <property type="entry name" value="METHYLPHOSPHONATE SYNTHASE"/>
    <property type="match status" value="1"/>
</dbReference>
<accession>A0ABW6NQF3</accession>
<dbReference type="PANTHER" id="PTHR46797">
    <property type="entry name" value="HTH-TYPE TRANSCRIPTIONAL REGULATOR"/>
    <property type="match status" value="1"/>
</dbReference>
<dbReference type="SUPFAM" id="SSF47413">
    <property type="entry name" value="lambda repressor-like DNA-binding domains"/>
    <property type="match status" value="1"/>
</dbReference>
<dbReference type="PROSITE" id="PS50943">
    <property type="entry name" value="HTH_CROC1"/>
    <property type="match status" value="1"/>
</dbReference>
<evidence type="ECO:0000313" key="4">
    <source>
        <dbReference type="EMBL" id="MFF0457375.1"/>
    </source>
</evidence>
<name>A0ABW6NQF3_9NOCA</name>
<dbReference type="SMART" id="SM00530">
    <property type="entry name" value="HTH_XRE"/>
    <property type="match status" value="1"/>
</dbReference>
<dbReference type="RefSeq" id="WP_387254565.1">
    <property type="nucleotide sequence ID" value="NZ_JBIALX010000015.1"/>
</dbReference>
<dbReference type="Pfam" id="PF01381">
    <property type="entry name" value="HTH_3"/>
    <property type="match status" value="1"/>
</dbReference>
<proteinExistence type="predicted"/>
<dbReference type="Proteomes" id="UP001601521">
    <property type="component" value="Unassembled WGS sequence"/>
</dbReference>
<comment type="caution">
    <text evidence="4">The sequence shown here is derived from an EMBL/GenBank/DDBJ whole genome shotgun (WGS) entry which is preliminary data.</text>
</comment>
<feature type="compositionally biased region" description="Polar residues" evidence="2">
    <location>
        <begin position="195"/>
        <end position="207"/>
    </location>
</feature>
<dbReference type="CDD" id="cd00093">
    <property type="entry name" value="HTH_XRE"/>
    <property type="match status" value="1"/>
</dbReference>
<dbReference type="InterPro" id="IPR010982">
    <property type="entry name" value="Lambda_DNA-bd_dom_sf"/>
</dbReference>
<dbReference type="InterPro" id="IPR050807">
    <property type="entry name" value="TransReg_Diox_bact_type"/>
</dbReference>
<feature type="compositionally biased region" description="Gly residues" evidence="2">
    <location>
        <begin position="155"/>
        <end position="165"/>
    </location>
</feature>
<feature type="region of interest" description="Disordered" evidence="2">
    <location>
        <begin position="1"/>
        <end position="27"/>
    </location>
</feature>
<evidence type="ECO:0000259" key="3">
    <source>
        <dbReference type="PROSITE" id="PS50943"/>
    </source>
</evidence>
<sequence length="207" mass="22060">MAQEPEVSDRNTGETAETSAVPGDRVGRVANAAHDIGGFIRAQREAAQVSLRQLAQLAGVSNPYLSQIERGLRNPSAEVLTQIAKGLRVSSEVLYVRAGYLEQREHSPVRDALLADTDITERQKQVLLEIYESFRRENGGNDNGGNVSESVQGESEGGVPGGSRGGVPESPRGGAPRSPRDSGPGNKEVPHHATDGSTTEISPRQEN</sequence>
<feature type="domain" description="HTH cro/C1-type" evidence="3">
    <location>
        <begin position="40"/>
        <end position="94"/>
    </location>
</feature>
<dbReference type="Gene3D" id="1.10.260.40">
    <property type="entry name" value="lambda repressor-like DNA-binding domains"/>
    <property type="match status" value="1"/>
</dbReference>
<feature type="region of interest" description="Disordered" evidence="2">
    <location>
        <begin position="136"/>
        <end position="207"/>
    </location>
</feature>
<protein>
    <submittedName>
        <fullName evidence="4">Helix-turn-helix domain-containing protein</fullName>
    </submittedName>
</protein>
<feature type="compositionally biased region" description="Low complexity" evidence="2">
    <location>
        <begin position="144"/>
        <end position="154"/>
    </location>
</feature>
<keyword evidence="1" id="KW-0238">DNA-binding</keyword>
<organism evidence="4 5">
    <name type="scientific">Nocardia africana</name>
    <dbReference type="NCBI Taxonomy" id="134964"/>
    <lineage>
        <taxon>Bacteria</taxon>
        <taxon>Bacillati</taxon>
        <taxon>Actinomycetota</taxon>
        <taxon>Actinomycetes</taxon>
        <taxon>Mycobacteriales</taxon>
        <taxon>Nocardiaceae</taxon>
        <taxon>Nocardia</taxon>
    </lineage>
</organism>
<gene>
    <name evidence="4" type="ORF">ACFYTH_28775</name>
</gene>
<reference evidence="4 5" key="1">
    <citation type="submission" date="2024-10" db="EMBL/GenBank/DDBJ databases">
        <title>The Natural Products Discovery Center: Release of the First 8490 Sequenced Strains for Exploring Actinobacteria Biosynthetic Diversity.</title>
        <authorList>
            <person name="Kalkreuter E."/>
            <person name="Kautsar S.A."/>
            <person name="Yang D."/>
            <person name="Bader C.D."/>
            <person name="Teijaro C.N."/>
            <person name="Fluegel L."/>
            <person name="Davis C.M."/>
            <person name="Simpson J.R."/>
            <person name="Lauterbach L."/>
            <person name="Steele A.D."/>
            <person name="Gui C."/>
            <person name="Meng S."/>
            <person name="Li G."/>
            <person name="Viehrig K."/>
            <person name="Ye F."/>
            <person name="Su P."/>
            <person name="Kiefer A.F."/>
            <person name="Nichols A."/>
            <person name="Cepeda A.J."/>
            <person name="Yan W."/>
            <person name="Fan B."/>
            <person name="Jiang Y."/>
            <person name="Adhikari A."/>
            <person name="Zheng C.-J."/>
            <person name="Schuster L."/>
            <person name="Cowan T.M."/>
            <person name="Smanski M.J."/>
            <person name="Chevrette M.G."/>
            <person name="De Carvalho L.P.S."/>
            <person name="Shen B."/>
        </authorList>
    </citation>
    <scope>NUCLEOTIDE SEQUENCE [LARGE SCALE GENOMIC DNA]</scope>
    <source>
        <strain evidence="4 5">NPDC004550</strain>
    </source>
</reference>
<evidence type="ECO:0000313" key="5">
    <source>
        <dbReference type="Proteomes" id="UP001601521"/>
    </source>
</evidence>
<dbReference type="InterPro" id="IPR001387">
    <property type="entry name" value="Cro/C1-type_HTH"/>
</dbReference>
<evidence type="ECO:0000256" key="1">
    <source>
        <dbReference type="ARBA" id="ARBA00023125"/>
    </source>
</evidence>
<evidence type="ECO:0000256" key="2">
    <source>
        <dbReference type="SAM" id="MobiDB-lite"/>
    </source>
</evidence>